<organism evidence="1 2">
    <name type="scientific">Armillaria luteobubalina</name>
    <dbReference type="NCBI Taxonomy" id="153913"/>
    <lineage>
        <taxon>Eukaryota</taxon>
        <taxon>Fungi</taxon>
        <taxon>Dikarya</taxon>
        <taxon>Basidiomycota</taxon>
        <taxon>Agaricomycotina</taxon>
        <taxon>Agaricomycetes</taxon>
        <taxon>Agaricomycetidae</taxon>
        <taxon>Agaricales</taxon>
        <taxon>Marasmiineae</taxon>
        <taxon>Physalacriaceae</taxon>
        <taxon>Armillaria</taxon>
    </lineage>
</organism>
<keyword evidence="2" id="KW-1185">Reference proteome</keyword>
<sequence>MMYPQELIDKILDYLHDSPSALKECSLVSHQFYPRTRVHLFRYINCGNPLSLRLFGITHSPELLQYIKRVRFRCCDFFYSSAVELLHSLLSSVTLCIWNDGVYVGHHTEKCEWQHILPPFMSSAPYLAITRLELQDPRWNMFIEFHHIVLSLPNVTELHVSGLTELSMNNIPVVPVSAAPRIKKMSFHVSWSTALMFWEGLRSYQSTYLDHLEEFHVIKLPLDGLHAVAQTANLASSHLKVLEIDCVWYFMDPLFDISPLHLNSNTELRVGIELNDDMLPVIRWWIKCFKTVEKESTVMERLTVKLAGRGHYVTQEQLEPLKNALEELNDLLSQLVRNVDLVLQLRKYHDTHSGLCTDCLRGAIIDACEVLKEKANLRIFDMAEHTYDVPVFPFPASNRRIFSN</sequence>
<evidence type="ECO:0008006" key="3">
    <source>
        <dbReference type="Google" id="ProtNLM"/>
    </source>
</evidence>
<accession>A0AA39QLP9</accession>
<evidence type="ECO:0000313" key="2">
    <source>
        <dbReference type="Proteomes" id="UP001175228"/>
    </source>
</evidence>
<dbReference type="Proteomes" id="UP001175228">
    <property type="component" value="Unassembled WGS sequence"/>
</dbReference>
<reference evidence="1" key="1">
    <citation type="submission" date="2023-06" db="EMBL/GenBank/DDBJ databases">
        <authorList>
            <consortium name="Lawrence Berkeley National Laboratory"/>
            <person name="Ahrendt S."/>
            <person name="Sahu N."/>
            <person name="Indic B."/>
            <person name="Wong-Bajracharya J."/>
            <person name="Merenyi Z."/>
            <person name="Ke H.-M."/>
            <person name="Monk M."/>
            <person name="Kocsube S."/>
            <person name="Drula E."/>
            <person name="Lipzen A."/>
            <person name="Balint B."/>
            <person name="Henrissat B."/>
            <person name="Andreopoulos B."/>
            <person name="Martin F.M."/>
            <person name="Harder C.B."/>
            <person name="Rigling D."/>
            <person name="Ford K.L."/>
            <person name="Foster G.D."/>
            <person name="Pangilinan J."/>
            <person name="Papanicolaou A."/>
            <person name="Barry K."/>
            <person name="LaButti K."/>
            <person name="Viragh M."/>
            <person name="Koriabine M."/>
            <person name="Yan M."/>
            <person name="Riley R."/>
            <person name="Champramary S."/>
            <person name="Plett K.L."/>
            <person name="Tsai I.J."/>
            <person name="Slot J."/>
            <person name="Sipos G."/>
            <person name="Plett J."/>
            <person name="Nagy L.G."/>
            <person name="Grigoriev I.V."/>
        </authorList>
    </citation>
    <scope>NUCLEOTIDE SEQUENCE</scope>
    <source>
        <strain evidence="1">HWK02</strain>
    </source>
</reference>
<gene>
    <name evidence="1" type="ORF">EDD18DRAFT_1128311</name>
</gene>
<comment type="caution">
    <text evidence="1">The sequence shown here is derived from an EMBL/GenBank/DDBJ whole genome shotgun (WGS) entry which is preliminary data.</text>
</comment>
<dbReference type="EMBL" id="JAUEPU010000002">
    <property type="protein sequence ID" value="KAK0505252.1"/>
    <property type="molecule type" value="Genomic_DNA"/>
</dbReference>
<name>A0AA39QLP9_9AGAR</name>
<protein>
    <recommendedName>
        <fullName evidence="3">F-box domain-containing protein</fullName>
    </recommendedName>
</protein>
<proteinExistence type="predicted"/>
<dbReference type="AlphaFoldDB" id="A0AA39QLP9"/>
<evidence type="ECO:0000313" key="1">
    <source>
        <dbReference type="EMBL" id="KAK0505252.1"/>
    </source>
</evidence>